<comment type="function">
    <text evidence="4">S-adenosyl-L-methionine-dependent transferase that acts as a component of the wyosine derivatives biosynthesis pathway. Catalyzes the transfer of the alpha-amino-alpha-carboxypropyl (acp) group from S-adenosyl-L-methionine to 4-demethylwyosine (imG-14), forming 7-aminocarboxypropyl-demethylwyosine (wybutosine-86) at position 37 of tRNA(Phe).</text>
</comment>
<dbReference type="GO" id="GO:0102522">
    <property type="term" value="F:tRNA 4-demethylwyosine alpha-amino-alpha-carboxypropyltransferase activity"/>
    <property type="evidence" value="ECO:0007669"/>
    <property type="project" value="UniProtKB-EC"/>
</dbReference>
<dbReference type="SUPFAM" id="SSF53335">
    <property type="entry name" value="S-adenosyl-L-methionine-dependent methyltransferases"/>
    <property type="match status" value="1"/>
</dbReference>
<protein>
    <recommendedName>
        <fullName evidence="4">tRNA(Phe) (4-demethylwyosine(37)-C(7)) aminocarboxypropyltransferase</fullName>
        <ecNumber evidence="4">2.5.1.114</ecNumber>
    </recommendedName>
    <alternativeName>
        <fullName evidence="4">tRNA wyosine derivatives biosynthesis protein Taw2</fullName>
    </alternativeName>
</protein>
<keyword evidence="6" id="KW-0489">Methyltransferase</keyword>
<dbReference type="InterPro" id="IPR030382">
    <property type="entry name" value="MeTrfase_TRM5/TYW2"/>
</dbReference>
<comment type="subcellular location">
    <subcellularLocation>
        <location evidence="4">Cytoplasm</location>
    </subcellularLocation>
</comment>
<comment type="similarity">
    <text evidence="4">Belongs to the class I-like SAM-binding methyltransferase superfamily. TRM5/TYW2 family.</text>
</comment>
<dbReference type="PATRIC" id="fig|1838285.3.peg.568"/>
<comment type="caution">
    <text evidence="4">Lacks conserved residue(s) required for the propagation of feature annotation.</text>
</comment>
<dbReference type="PANTHER" id="PTHR23245">
    <property type="entry name" value="TRNA METHYLTRANSFERASE"/>
    <property type="match status" value="1"/>
</dbReference>
<gene>
    <name evidence="4" type="primary">taw2</name>
    <name evidence="6" type="ORF">SCAL_000560</name>
</gene>
<evidence type="ECO:0000256" key="2">
    <source>
        <dbReference type="ARBA" id="ARBA00022691"/>
    </source>
</evidence>
<keyword evidence="4" id="KW-0963">Cytoplasm</keyword>
<dbReference type="InterPro" id="IPR056744">
    <property type="entry name" value="TRM5/TYW2-like_N"/>
</dbReference>
<dbReference type="PROSITE" id="PS51684">
    <property type="entry name" value="SAM_MT_TRM5_TYW2"/>
    <property type="match status" value="1"/>
</dbReference>
<evidence type="ECO:0000256" key="4">
    <source>
        <dbReference type="HAMAP-Rule" id="MF_01922"/>
    </source>
</evidence>
<feature type="domain" description="SAM-dependent methyltransferase TRM5/TYW2-type" evidence="5">
    <location>
        <begin position="28"/>
        <end position="274"/>
    </location>
</feature>
<reference evidence="6" key="1">
    <citation type="submission" date="2016-05" db="EMBL/GenBank/DDBJ databases">
        <title>Microbial consortia oxidize butane by reversing methanogenesis.</title>
        <authorList>
            <person name="Laso-Perez R."/>
            <person name="Richter M."/>
            <person name="Wegener G."/>
            <person name="Musat F."/>
        </authorList>
    </citation>
    <scope>NUCLEOTIDE SEQUENCE [LARGE SCALE GENOMIC DNA]</scope>
    <source>
        <strain evidence="6">BOX2</strain>
    </source>
</reference>
<feature type="binding site" evidence="4">
    <location>
        <position position="107"/>
    </location>
    <ligand>
        <name>S-adenosyl-L-methionine</name>
        <dbReference type="ChEBI" id="CHEBI:59789"/>
    </ligand>
</feature>
<dbReference type="EMBL" id="LYOS01000002">
    <property type="protein sequence ID" value="OFV67920.1"/>
    <property type="molecule type" value="Genomic_DNA"/>
</dbReference>
<evidence type="ECO:0000256" key="3">
    <source>
        <dbReference type="ARBA" id="ARBA00022694"/>
    </source>
</evidence>
<dbReference type="CDD" id="cd02440">
    <property type="entry name" value="AdoMet_MTases"/>
    <property type="match status" value="1"/>
</dbReference>
<dbReference type="EC" id="2.5.1.114" evidence="4"/>
<accession>A0A1F2P977</accession>
<dbReference type="PANTHER" id="PTHR23245:SF41">
    <property type="entry name" value="TRNA(PHE) (4-DEMETHYLWYOSINE(37)-C(7)) AMINOCARBOXYPROPYLTRANSFERASE"/>
    <property type="match status" value="1"/>
</dbReference>
<dbReference type="HAMAP" id="MF_01922">
    <property type="entry name" value="TYW2_archaea"/>
    <property type="match status" value="1"/>
</dbReference>
<sequence>MKKGYMALRKELDGILSPADLDRLPRRWQLIGDIVLVRIDGLEDFWGEIGDAFFKIYPWAKGVAVDCGVHGKLREPDIRVIAGEVSETLHRENHCTFKLDPRKVIFSPGNMNERMRIAALGTDEFVVDMFAGIGYFSIPMAKHAVPEKIIAIELNPVAFEYLLENIRLNHVEKIIEPLAGDCADLTPVGVADRVIMGYLNAEAYLEVGVKAIREEGGILHYHEAVPYHLFPNRPVERIQAACRSLGRGCEIIEAKKVKKFAPGVLHAVIDAAIT</sequence>
<keyword evidence="2 4" id="KW-0949">S-adenosyl-L-methionine</keyword>
<evidence type="ECO:0000256" key="1">
    <source>
        <dbReference type="ARBA" id="ARBA00022679"/>
    </source>
</evidence>
<organism evidence="6 7">
    <name type="scientific">Candidatus Syntropharchaeum caldarium</name>
    <dbReference type="NCBI Taxonomy" id="1838285"/>
    <lineage>
        <taxon>Archaea</taxon>
        <taxon>Methanobacteriati</taxon>
        <taxon>Methanobacteriota</taxon>
        <taxon>Stenosarchaea group</taxon>
        <taxon>Methanomicrobia</taxon>
        <taxon>Methanosarcinales</taxon>
        <taxon>ANME-2 cluster</taxon>
        <taxon>Candidatus Syntropharchaeum</taxon>
    </lineage>
</organism>
<dbReference type="InterPro" id="IPR029063">
    <property type="entry name" value="SAM-dependent_MTases_sf"/>
</dbReference>
<keyword evidence="7" id="KW-1185">Reference proteome</keyword>
<comment type="caution">
    <text evidence="6">The sequence shown here is derived from an EMBL/GenBank/DDBJ whole genome shotgun (WGS) entry which is preliminary data.</text>
</comment>
<dbReference type="GO" id="GO:0030488">
    <property type="term" value="P:tRNA methylation"/>
    <property type="evidence" value="ECO:0007669"/>
    <property type="project" value="TreeGrafter"/>
</dbReference>
<dbReference type="STRING" id="1838285.SCAL_000560"/>
<dbReference type="AlphaFoldDB" id="A0A1F2P977"/>
<dbReference type="Proteomes" id="UP000186940">
    <property type="component" value="Unassembled WGS sequence"/>
</dbReference>
<dbReference type="Pfam" id="PF02475">
    <property type="entry name" value="TRM5-TYW2_MTfase"/>
    <property type="match status" value="1"/>
</dbReference>
<name>A0A1F2P977_9EURY</name>
<evidence type="ECO:0000313" key="6">
    <source>
        <dbReference type="EMBL" id="OFV67920.1"/>
    </source>
</evidence>
<evidence type="ECO:0000313" key="7">
    <source>
        <dbReference type="Proteomes" id="UP000186940"/>
    </source>
</evidence>
<comment type="catalytic activity">
    <reaction evidence="4">
        <text>4-demethylwyosine(37) in tRNA(Phe) + S-adenosyl-L-methionine = 4-demethyl-7-[(3S)-3-amino-3-carboxypropyl]wyosine(37) in tRNA(Phe) + S-methyl-5'-thioadenosine + H(+)</text>
        <dbReference type="Rhea" id="RHEA:36355"/>
        <dbReference type="Rhea" id="RHEA-COMP:10164"/>
        <dbReference type="Rhea" id="RHEA-COMP:10378"/>
        <dbReference type="ChEBI" id="CHEBI:15378"/>
        <dbReference type="ChEBI" id="CHEBI:17509"/>
        <dbReference type="ChEBI" id="CHEBI:59789"/>
        <dbReference type="ChEBI" id="CHEBI:64315"/>
        <dbReference type="ChEBI" id="CHEBI:73550"/>
        <dbReference type="EC" id="2.5.1.114"/>
    </reaction>
</comment>
<keyword evidence="1 4" id="KW-0808">Transferase</keyword>
<dbReference type="InterPro" id="IPR056743">
    <property type="entry name" value="TRM5-TYW2-like_MTfase"/>
</dbReference>
<proteinExistence type="inferred from homology"/>
<dbReference type="GO" id="GO:0008175">
    <property type="term" value="F:tRNA methyltransferase activity"/>
    <property type="evidence" value="ECO:0007669"/>
    <property type="project" value="TreeGrafter"/>
</dbReference>
<dbReference type="Gene3D" id="3.30.300.110">
    <property type="entry name" value="Met-10+ protein-like domains"/>
    <property type="match status" value="1"/>
</dbReference>
<feature type="binding site" evidence="4">
    <location>
        <position position="153"/>
    </location>
    <ligand>
        <name>S-adenosyl-L-methionine</name>
        <dbReference type="ChEBI" id="CHEBI:59789"/>
    </ligand>
</feature>
<dbReference type="GO" id="GO:0005737">
    <property type="term" value="C:cytoplasm"/>
    <property type="evidence" value="ECO:0007669"/>
    <property type="project" value="UniProtKB-SubCell"/>
</dbReference>
<keyword evidence="3 4" id="KW-0819">tRNA processing</keyword>
<dbReference type="Pfam" id="PF25133">
    <property type="entry name" value="TYW2_N_2"/>
    <property type="match status" value="1"/>
</dbReference>
<dbReference type="Gene3D" id="3.40.50.150">
    <property type="entry name" value="Vaccinia Virus protein VP39"/>
    <property type="match status" value="1"/>
</dbReference>
<feature type="binding site" evidence="4">
    <location>
        <position position="114"/>
    </location>
    <ligand>
        <name>S-adenosyl-L-methionine</name>
        <dbReference type="ChEBI" id="CHEBI:59789"/>
    </ligand>
</feature>
<dbReference type="InterPro" id="IPR030867">
    <property type="entry name" value="TYW2_archaea"/>
</dbReference>
<evidence type="ECO:0000259" key="5">
    <source>
        <dbReference type="PROSITE" id="PS51684"/>
    </source>
</evidence>